<accession>A0A8R1EXB5</accession>
<reference evidence="2" key="1">
    <citation type="submission" date="2010-08" db="EMBL/GenBank/DDBJ databases">
        <authorList>
            <consortium name="Caenorhabditis japonica Sequencing Consortium"/>
            <person name="Wilson R.K."/>
        </authorList>
    </citation>
    <scope>NUCLEOTIDE SEQUENCE [LARGE SCALE GENOMIC DNA]</scope>
    <source>
        <strain evidence="2">DF5081</strain>
    </source>
</reference>
<proteinExistence type="predicted"/>
<dbReference type="EnsemblMetazoa" id="CJA43273.1">
    <property type="protein sequence ID" value="CJA43273.1"/>
    <property type="gene ID" value="WBGene00219121"/>
</dbReference>
<protein>
    <submittedName>
        <fullName evidence="1">Uncharacterized protein</fullName>
    </submittedName>
</protein>
<sequence>MADQSTANALKETMATNVLQLLLRLCELHCNASGGASQFLARARLALALIHSESAIVCTLLDKDSQRITSLNQRLHSIIEQNLG</sequence>
<evidence type="ECO:0000313" key="1">
    <source>
        <dbReference type="EnsemblMetazoa" id="CJA43273.1"/>
    </source>
</evidence>
<evidence type="ECO:0000313" key="2">
    <source>
        <dbReference type="Proteomes" id="UP000005237"/>
    </source>
</evidence>
<dbReference type="Proteomes" id="UP000005237">
    <property type="component" value="Unassembled WGS sequence"/>
</dbReference>
<organism evidence="1 2">
    <name type="scientific">Caenorhabditis japonica</name>
    <dbReference type="NCBI Taxonomy" id="281687"/>
    <lineage>
        <taxon>Eukaryota</taxon>
        <taxon>Metazoa</taxon>
        <taxon>Ecdysozoa</taxon>
        <taxon>Nematoda</taxon>
        <taxon>Chromadorea</taxon>
        <taxon>Rhabditida</taxon>
        <taxon>Rhabditina</taxon>
        <taxon>Rhabditomorpha</taxon>
        <taxon>Rhabditoidea</taxon>
        <taxon>Rhabditidae</taxon>
        <taxon>Peloderinae</taxon>
        <taxon>Caenorhabditis</taxon>
    </lineage>
</organism>
<dbReference type="AlphaFoldDB" id="A0A8R1EXB5"/>
<keyword evidence="2" id="KW-1185">Reference proteome</keyword>
<reference evidence="1" key="2">
    <citation type="submission" date="2022-06" db="UniProtKB">
        <authorList>
            <consortium name="EnsemblMetazoa"/>
        </authorList>
    </citation>
    <scope>IDENTIFICATION</scope>
    <source>
        <strain evidence="1">DF5081</strain>
    </source>
</reference>
<name>A0A8R1EXB5_CAEJA</name>